<keyword evidence="1" id="KW-1133">Transmembrane helix</keyword>
<reference evidence="2 3" key="1">
    <citation type="submission" date="2022-04" db="EMBL/GenBank/DDBJ databases">
        <title>Gracilibacillus sp. isolated from saltern.</title>
        <authorList>
            <person name="Won M."/>
            <person name="Lee C.-M."/>
            <person name="Woen H.-Y."/>
            <person name="Kwon S.-W."/>
        </authorList>
    </citation>
    <scope>NUCLEOTIDE SEQUENCE [LARGE SCALE GENOMIC DNA]</scope>
    <source>
        <strain evidence="2 3">SSPM10-3</strain>
    </source>
</reference>
<protein>
    <submittedName>
        <fullName evidence="2">Uncharacterized protein</fullName>
    </submittedName>
</protein>
<sequence length="151" mass="17039">MIESGWDIREVKRLKKIKLVQTNLLLLFCFALYISIVEMGGNSHFVFGSLSVSGWVVTAMMLYTLKTGKTIGTKVVKRVSAFDKDFRGEERWRRRTMIETVIVGGMSVAFTVCLFVLDFGGTELDYPSDILPLIGCWVGHNIGEIVRLLEL</sequence>
<feature type="transmembrane region" description="Helical" evidence="1">
    <location>
        <begin position="45"/>
        <end position="65"/>
    </location>
</feature>
<name>A0ABY4GHH1_9BACI</name>
<dbReference type="RefSeq" id="WP_244740628.1">
    <property type="nucleotide sequence ID" value="NZ_CP095071.1"/>
</dbReference>
<proteinExistence type="predicted"/>
<gene>
    <name evidence="2" type="ORF">MUN87_12670</name>
</gene>
<dbReference type="Proteomes" id="UP000831537">
    <property type="component" value="Chromosome"/>
</dbReference>
<accession>A0ABY4GHH1</accession>
<evidence type="ECO:0000313" key="2">
    <source>
        <dbReference type="EMBL" id="UOQ83609.1"/>
    </source>
</evidence>
<keyword evidence="1" id="KW-0812">Transmembrane</keyword>
<keyword evidence="1" id="KW-0472">Membrane</keyword>
<feature type="transmembrane region" description="Helical" evidence="1">
    <location>
        <begin position="97"/>
        <end position="117"/>
    </location>
</feature>
<organism evidence="2 3">
    <name type="scientific">Gracilibacillus salinarum</name>
    <dbReference type="NCBI Taxonomy" id="2932255"/>
    <lineage>
        <taxon>Bacteria</taxon>
        <taxon>Bacillati</taxon>
        <taxon>Bacillota</taxon>
        <taxon>Bacilli</taxon>
        <taxon>Bacillales</taxon>
        <taxon>Bacillaceae</taxon>
        <taxon>Gracilibacillus</taxon>
    </lineage>
</organism>
<evidence type="ECO:0000313" key="3">
    <source>
        <dbReference type="Proteomes" id="UP000831537"/>
    </source>
</evidence>
<dbReference type="EMBL" id="CP095071">
    <property type="protein sequence ID" value="UOQ83609.1"/>
    <property type="molecule type" value="Genomic_DNA"/>
</dbReference>
<evidence type="ECO:0000256" key="1">
    <source>
        <dbReference type="SAM" id="Phobius"/>
    </source>
</evidence>
<feature type="transmembrane region" description="Helical" evidence="1">
    <location>
        <begin position="20"/>
        <end position="39"/>
    </location>
</feature>
<keyword evidence="3" id="KW-1185">Reference proteome</keyword>